<dbReference type="Gene3D" id="3.40.50.720">
    <property type="entry name" value="NAD(P)-binding Rossmann-like Domain"/>
    <property type="match status" value="1"/>
</dbReference>
<dbReference type="Pfam" id="PF13561">
    <property type="entry name" value="adh_short_C2"/>
    <property type="match status" value="1"/>
</dbReference>
<reference evidence="2 3" key="1">
    <citation type="submission" date="2020-12" db="EMBL/GenBank/DDBJ databases">
        <authorList>
            <person name="Lu T."/>
            <person name="Wang Q."/>
            <person name="Han X."/>
        </authorList>
    </citation>
    <scope>NUCLEOTIDE SEQUENCE [LARGE SCALE GENOMIC DNA]</scope>
    <source>
        <strain evidence="2 3">WQ 585</strain>
    </source>
</reference>
<dbReference type="SUPFAM" id="SSF51735">
    <property type="entry name" value="NAD(P)-binding Rossmann-fold domains"/>
    <property type="match status" value="1"/>
</dbReference>
<comment type="similarity">
    <text evidence="1">Belongs to the short-chain dehydrogenases/reductases (SDR) family.</text>
</comment>
<dbReference type="EC" id="1.3.1.25" evidence="2"/>
<keyword evidence="2" id="KW-0560">Oxidoreductase</keyword>
<dbReference type="PANTHER" id="PTHR42760">
    <property type="entry name" value="SHORT-CHAIN DEHYDROGENASES/REDUCTASES FAMILY MEMBER"/>
    <property type="match status" value="1"/>
</dbReference>
<dbReference type="Proteomes" id="UP000635316">
    <property type="component" value="Unassembled WGS sequence"/>
</dbReference>
<evidence type="ECO:0000313" key="2">
    <source>
        <dbReference type="EMBL" id="MBK1782601.1"/>
    </source>
</evidence>
<dbReference type="PRINTS" id="PR00080">
    <property type="entry name" value="SDRFAMILY"/>
</dbReference>
<keyword evidence="3" id="KW-1185">Reference proteome</keyword>
<dbReference type="InterPro" id="IPR002347">
    <property type="entry name" value="SDR_fam"/>
</dbReference>
<dbReference type="RefSeq" id="WP_200239427.1">
    <property type="nucleotide sequence ID" value="NZ_JAENGP010000026.1"/>
</dbReference>
<organism evidence="2 3">
    <name type="scientific">Advenella mandrilli</name>
    <dbReference type="NCBI Taxonomy" id="2800330"/>
    <lineage>
        <taxon>Bacteria</taxon>
        <taxon>Pseudomonadati</taxon>
        <taxon>Pseudomonadota</taxon>
        <taxon>Betaproteobacteria</taxon>
        <taxon>Burkholderiales</taxon>
        <taxon>Alcaligenaceae</taxon>
    </lineage>
</organism>
<comment type="caution">
    <text evidence="2">The sequence shown here is derived from an EMBL/GenBank/DDBJ whole genome shotgun (WGS) entry which is preliminary data.</text>
</comment>
<dbReference type="PANTHER" id="PTHR42760:SF123">
    <property type="entry name" value="OXIDOREDUCTASE"/>
    <property type="match status" value="1"/>
</dbReference>
<dbReference type="PRINTS" id="PR00081">
    <property type="entry name" value="GDHRDH"/>
</dbReference>
<accession>A0ABS1EI00</accession>
<proteinExistence type="inferred from homology"/>
<protein>
    <submittedName>
        <fullName evidence="2">1,6-dihydroxycyclohexa-2,4-diene-1-carboxylate dehydrogenase</fullName>
        <ecNumber evidence="2">1.3.1.25</ecNumber>
    </submittedName>
</protein>
<evidence type="ECO:0000256" key="1">
    <source>
        <dbReference type="ARBA" id="ARBA00006484"/>
    </source>
</evidence>
<dbReference type="InterPro" id="IPR036291">
    <property type="entry name" value="NAD(P)-bd_dom_sf"/>
</dbReference>
<dbReference type="EMBL" id="JAENGP010000026">
    <property type="protein sequence ID" value="MBK1782601.1"/>
    <property type="molecule type" value="Genomic_DNA"/>
</dbReference>
<sequence length="261" mass="27979">MSNKRFDGQIAIVTGAAQGIGRATAIRMAAEGAKVALVDRAIEHCNSVKQEIESAGGTAITIGVDLETHAGAREMVETVLNQWGRIDISVHNVGGTIWAKPFWEYAEDEMVKEINRSLWPTLWCCREVIPVMKEQQSGSIVNVGTVATRGIYRVPYSAAKGGVHAATVSMAMELGETGVRVNCVSPGAIDNGQRAIPRNANPLSAQEQEWMQGIYTQSLRDTPMNRLGQMEEIAAAICFFAAPEASYITGQVLFVAGGGIG</sequence>
<name>A0ABS1EI00_9BURK</name>
<dbReference type="GO" id="GO:0047116">
    <property type="term" value="F:1,6-dihydroxycyclohexa-2,4-diene-1-carboxylate dehydrogenase activity"/>
    <property type="evidence" value="ECO:0007669"/>
    <property type="project" value="UniProtKB-EC"/>
</dbReference>
<evidence type="ECO:0000313" key="3">
    <source>
        <dbReference type="Proteomes" id="UP000635316"/>
    </source>
</evidence>
<gene>
    <name evidence="2" type="ORF">JHL22_15415</name>
</gene>
<dbReference type="NCBIfam" id="NF009463">
    <property type="entry name" value="PRK12823.1"/>
    <property type="match status" value="1"/>
</dbReference>